<dbReference type="PANTHER" id="PTHR46885:SF1">
    <property type="entry name" value="PROTEIN ANKUB1"/>
    <property type="match status" value="1"/>
</dbReference>
<dbReference type="SUPFAM" id="SSF48403">
    <property type="entry name" value="Ankyrin repeat"/>
    <property type="match status" value="1"/>
</dbReference>
<evidence type="ECO:0000259" key="2">
    <source>
        <dbReference type="PROSITE" id="PS50053"/>
    </source>
</evidence>
<dbReference type="AlphaFoldDB" id="A0A0L8GD45"/>
<evidence type="ECO:0000256" key="1">
    <source>
        <dbReference type="SAM" id="MobiDB-lite"/>
    </source>
</evidence>
<feature type="domain" description="Ubiquitin-like" evidence="2">
    <location>
        <begin position="1"/>
        <end position="82"/>
    </location>
</feature>
<dbReference type="OrthoDB" id="8856820at2759"/>
<dbReference type="InterPro" id="IPR000626">
    <property type="entry name" value="Ubiquitin-like_dom"/>
</dbReference>
<organism evidence="3">
    <name type="scientific">Octopus bimaculoides</name>
    <name type="common">California two-spotted octopus</name>
    <dbReference type="NCBI Taxonomy" id="37653"/>
    <lineage>
        <taxon>Eukaryota</taxon>
        <taxon>Metazoa</taxon>
        <taxon>Spiralia</taxon>
        <taxon>Lophotrochozoa</taxon>
        <taxon>Mollusca</taxon>
        <taxon>Cephalopoda</taxon>
        <taxon>Coleoidea</taxon>
        <taxon>Octopodiformes</taxon>
        <taxon>Octopoda</taxon>
        <taxon>Incirrata</taxon>
        <taxon>Octopodidae</taxon>
        <taxon>Octopus</taxon>
    </lineage>
</organism>
<reference evidence="3" key="1">
    <citation type="submission" date="2015-07" db="EMBL/GenBank/DDBJ databases">
        <title>MeaNS - Measles Nucleotide Surveillance Program.</title>
        <authorList>
            <person name="Tran T."/>
            <person name="Druce J."/>
        </authorList>
    </citation>
    <scope>NUCLEOTIDE SEQUENCE</scope>
    <source>
        <strain evidence="3">UCB-OBI-ISO-001</strain>
        <tissue evidence="3">Gonad</tissue>
    </source>
</reference>
<dbReference type="SUPFAM" id="SSF54236">
    <property type="entry name" value="Ubiquitin-like"/>
    <property type="match status" value="2"/>
</dbReference>
<gene>
    <name evidence="3" type="ORF">OCBIM_22035453mg</name>
</gene>
<dbReference type="PANTHER" id="PTHR46885">
    <property type="entry name" value="PROTEIN ANKUB1"/>
    <property type="match status" value="1"/>
</dbReference>
<dbReference type="InterPro" id="IPR042788">
    <property type="entry name" value="ANKUB1"/>
</dbReference>
<protein>
    <recommendedName>
        <fullName evidence="2">Ubiquitin-like domain-containing protein</fullName>
    </recommendedName>
</protein>
<feature type="region of interest" description="Disordered" evidence="1">
    <location>
        <begin position="388"/>
        <end position="461"/>
    </location>
</feature>
<feature type="compositionally biased region" description="Polar residues" evidence="1">
    <location>
        <begin position="440"/>
        <end position="461"/>
    </location>
</feature>
<proteinExistence type="predicted"/>
<name>A0A0L8GD45_OCTBM</name>
<accession>A0A0L8GD45</accession>
<sequence>MLLFLSYENERISCNISTDITVKQAKDYVSPKFGLSSSAFKEQQKVLALKFAGSELNDSWIIGDLKIVPGSTIKLVLKTANRPSLYVYCRYNNETFSIDNINWISEMQVSELRQRISEHTGLPVSVSRLISPGGQEMYDSYRLYDYNIFNGMRVVMETWDGWNDFLHYAIAGQTKSVLSSISSDEVIAKFQLKVALYISAHFGNVDLASYVMKMGIRSDEPIGEHPSRQWCYEHSNIYCLKAPVHEASYQGQYVLLRLFVSHDICCLLAKDGFGQNALAISLHRKMKQCASFLLAKQWTKVQISKELALPVILYSKMLLWADRAKNQVLLTQGPEKSSIKLGNKNKGPLVTFGVLVDGYSPSQINSRPIPQNKKYSQRLVRSSLHINNERYHQNIHSSRGRRENASECSTRKRTAKHPIKYLPTNEPTIKSPNRKRPEKSSPTLSAESNSNSIQNLHSNTLKLPKIELSENKTDSESEQIKSCSSAELNSDGVIPSIEKRDQTPTLPKLNIETERFSSGLPVNNKIDKVKKTEDCGKNNKNDSSSKLLIHRSNKTHKYRPFFYYPGSRDRIVQETLASYEKYQNLQPLQRAAKALSIAETFKEKPFLLRLKIAMALDEGPIKRFPLPK</sequence>
<dbReference type="Gene3D" id="3.10.20.90">
    <property type="entry name" value="Phosphatidylinositol 3-kinase Catalytic Subunit, Chain A, domain 1"/>
    <property type="match status" value="2"/>
</dbReference>
<evidence type="ECO:0000313" key="3">
    <source>
        <dbReference type="EMBL" id="KOF74952.1"/>
    </source>
</evidence>
<dbReference type="PROSITE" id="PS50053">
    <property type="entry name" value="UBIQUITIN_2"/>
    <property type="match status" value="2"/>
</dbReference>
<feature type="domain" description="Ubiquitin-like" evidence="2">
    <location>
        <begin position="73"/>
        <end position="156"/>
    </location>
</feature>
<dbReference type="OMA" id="WCRSSHI"/>
<dbReference type="EMBL" id="KQ422386">
    <property type="protein sequence ID" value="KOF74952.1"/>
    <property type="molecule type" value="Genomic_DNA"/>
</dbReference>
<dbReference type="InterPro" id="IPR036770">
    <property type="entry name" value="Ankyrin_rpt-contain_sf"/>
</dbReference>
<dbReference type="InterPro" id="IPR029071">
    <property type="entry name" value="Ubiquitin-like_domsf"/>
</dbReference>